<dbReference type="EMBL" id="JBHRTD010000018">
    <property type="protein sequence ID" value="MFC3140194.1"/>
    <property type="molecule type" value="Genomic_DNA"/>
</dbReference>
<comment type="similarity">
    <text evidence="1">Belongs to the LysR transcriptional regulatory family.</text>
</comment>
<reference evidence="7" key="1">
    <citation type="journal article" date="2019" name="Int. J. Syst. Evol. Microbiol.">
        <title>The Global Catalogue of Microorganisms (GCM) 10K type strain sequencing project: providing services to taxonomists for standard genome sequencing and annotation.</title>
        <authorList>
            <consortium name="The Broad Institute Genomics Platform"/>
            <consortium name="The Broad Institute Genome Sequencing Center for Infectious Disease"/>
            <person name="Wu L."/>
            <person name="Ma J."/>
        </authorList>
    </citation>
    <scope>NUCLEOTIDE SEQUENCE [LARGE SCALE GENOMIC DNA]</scope>
    <source>
        <strain evidence="7">KCTC 52277</strain>
    </source>
</reference>
<proteinExistence type="inferred from homology"/>
<dbReference type="SUPFAM" id="SSF53850">
    <property type="entry name" value="Periplasmic binding protein-like II"/>
    <property type="match status" value="1"/>
</dbReference>
<dbReference type="InterPro" id="IPR036390">
    <property type="entry name" value="WH_DNA-bd_sf"/>
</dbReference>
<comment type="caution">
    <text evidence="6">The sequence shown here is derived from an EMBL/GenBank/DDBJ whole genome shotgun (WGS) entry which is preliminary data.</text>
</comment>
<dbReference type="RefSeq" id="WP_248934117.1">
    <property type="nucleotide sequence ID" value="NZ_JAKILF010000001.1"/>
</dbReference>
<keyword evidence="2" id="KW-0805">Transcription regulation</keyword>
<evidence type="ECO:0000256" key="3">
    <source>
        <dbReference type="ARBA" id="ARBA00023125"/>
    </source>
</evidence>
<organism evidence="6 7">
    <name type="scientific">Shewanella submarina</name>
    <dbReference type="NCBI Taxonomy" id="2016376"/>
    <lineage>
        <taxon>Bacteria</taxon>
        <taxon>Pseudomonadati</taxon>
        <taxon>Pseudomonadota</taxon>
        <taxon>Gammaproteobacteria</taxon>
        <taxon>Alteromonadales</taxon>
        <taxon>Shewanellaceae</taxon>
        <taxon>Shewanella</taxon>
    </lineage>
</organism>
<gene>
    <name evidence="6" type="ORF">ACFOE0_18705</name>
</gene>
<dbReference type="SUPFAM" id="SSF46785">
    <property type="entry name" value="Winged helix' DNA-binding domain"/>
    <property type="match status" value="1"/>
</dbReference>
<dbReference type="InterPro" id="IPR036388">
    <property type="entry name" value="WH-like_DNA-bd_sf"/>
</dbReference>
<keyword evidence="7" id="KW-1185">Reference proteome</keyword>
<dbReference type="InterPro" id="IPR005119">
    <property type="entry name" value="LysR_subst-bd"/>
</dbReference>
<evidence type="ECO:0000313" key="7">
    <source>
        <dbReference type="Proteomes" id="UP001595621"/>
    </source>
</evidence>
<evidence type="ECO:0000313" key="6">
    <source>
        <dbReference type="EMBL" id="MFC3140194.1"/>
    </source>
</evidence>
<dbReference type="Proteomes" id="UP001595621">
    <property type="component" value="Unassembled WGS sequence"/>
</dbReference>
<dbReference type="PROSITE" id="PS50931">
    <property type="entry name" value="HTH_LYSR"/>
    <property type="match status" value="1"/>
</dbReference>
<dbReference type="Pfam" id="PF00126">
    <property type="entry name" value="HTH_1"/>
    <property type="match status" value="1"/>
</dbReference>
<name>A0ABV7GF85_9GAMM</name>
<dbReference type="Pfam" id="PF03466">
    <property type="entry name" value="LysR_substrate"/>
    <property type="match status" value="1"/>
</dbReference>
<dbReference type="InterPro" id="IPR000847">
    <property type="entry name" value="LysR_HTH_N"/>
</dbReference>
<sequence length="299" mass="34295">MEPLLSERISLKMLRYFYQLACTEHFGKAAANLNITVSPLSSQIRELESLLTVQLFDRDSRNVRLTAAGKLLKLECELIFNTLERSLSEVQKLGRIHKEVLRIGLVSSAFWAGFGGMLSQFHKRYPQYEVELVELSPEEQKLALKDGKIDVGLCRQPDTRNLYPFAADMVTAEEFMVAVSGEHPFSDRKQVSLSELKRDRFSFMSRRNSASTELFLSQCRKQGFVPDIANEFIEPNTLMAYVSSCQTITIVPSSFARHQWENIHFIRLEERLEANLCLIYQPIDASPLVEAFVDMMKLR</sequence>
<evidence type="ECO:0000256" key="1">
    <source>
        <dbReference type="ARBA" id="ARBA00009437"/>
    </source>
</evidence>
<dbReference type="PANTHER" id="PTHR30346">
    <property type="entry name" value="TRANSCRIPTIONAL DUAL REGULATOR HCAR-RELATED"/>
    <property type="match status" value="1"/>
</dbReference>
<dbReference type="Gene3D" id="1.10.10.10">
    <property type="entry name" value="Winged helix-like DNA-binding domain superfamily/Winged helix DNA-binding domain"/>
    <property type="match status" value="1"/>
</dbReference>
<keyword evidence="4" id="KW-0804">Transcription</keyword>
<dbReference type="PANTHER" id="PTHR30346:SF0">
    <property type="entry name" value="HCA OPERON TRANSCRIPTIONAL ACTIVATOR HCAR"/>
    <property type="match status" value="1"/>
</dbReference>
<evidence type="ECO:0000256" key="2">
    <source>
        <dbReference type="ARBA" id="ARBA00023015"/>
    </source>
</evidence>
<accession>A0ABV7GF85</accession>
<dbReference type="Gene3D" id="3.40.190.10">
    <property type="entry name" value="Periplasmic binding protein-like II"/>
    <property type="match status" value="2"/>
</dbReference>
<protein>
    <submittedName>
        <fullName evidence="6">LysR substrate-binding domain-containing protein</fullName>
    </submittedName>
</protein>
<evidence type="ECO:0000259" key="5">
    <source>
        <dbReference type="PROSITE" id="PS50931"/>
    </source>
</evidence>
<keyword evidence="3" id="KW-0238">DNA-binding</keyword>
<evidence type="ECO:0000256" key="4">
    <source>
        <dbReference type="ARBA" id="ARBA00023163"/>
    </source>
</evidence>
<feature type="domain" description="HTH lysR-type" evidence="5">
    <location>
        <begin position="9"/>
        <end position="66"/>
    </location>
</feature>